<name>A0A444WPE8_ARAHY</name>
<dbReference type="PANTHER" id="PTHR31115:SF4">
    <property type="entry name" value="SPECTRIN BETA CHAIN, BRAIN"/>
    <property type="match status" value="1"/>
</dbReference>
<evidence type="ECO:0000313" key="6">
    <source>
        <dbReference type="Proteomes" id="UP000289738"/>
    </source>
</evidence>
<dbReference type="PANTHER" id="PTHR31115">
    <property type="entry name" value="OS05G0107300 PROTEIN"/>
    <property type="match status" value="1"/>
</dbReference>
<evidence type="ECO:0000256" key="3">
    <source>
        <dbReference type="SAM" id="MobiDB-lite"/>
    </source>
</evidence>
<dbReference type="GO" id="GO:0004550">
    <property type="term" value="F:nucleoside diphosphate kinase activity"/>
    <property type="evidence" value="ECO:0007669"/>
    <property type="project" value="UniProtKB-EC"/>
</dbReference>
<proteinExistence type="predicted"/>
<comment type="caution">
    <text evidence="5">The sequence shown here is derived from an EMBL/GenBank/DDBJ whole genome shotgun (WGS) entry which is preliminary data.</text>
</comment>
<comment type="catalytic activity">
    <reaction evidence="1">
        <text>a 2'-deoxyribonucleoside 5'-diphosphate + ATP = a 2'-deoxyribonucleoside 5'-triphosphate + ADP</text>
        <dbReference type="Rhea" id="RHEA:44640"/>
        <dbReference type="ChEBI" id="CHEBI:30616"/>
        <dbReference type="ChEBI" id="CHEBI:61560"/>
        <dbReference type="ChEBI" id="CHEBI:73316"/>
        <dbReference type="ChEBI" id="CHEBI:456216"/>
        <dbReference type="EC" id="2.7.4.6"/>
    </reaction>
</comment>
<accession>A0A444WPE8</accession>
<evidence type="ECO:0000256" key="1">
    <source>
        <dbReference type="ARBA" id="ARBA00000082"/>
    </source>
</evidence>
<dbReference type="STRING" id="3818.A0A444WPE8"/>
<gene>
    <name evidence="5" type="ORF">Ahy_Scaffold6g108123</name>
</gene>
<keyword evidence="4" id="KW-0472">Membrane</keyword>
<dbReference type="InterPro" id="IPR036850">
    <property type="entry name" value="NDK-like_dom_sf"/>
</dbReference>
<dbReference type="Gene3D" id="3.30.70.141">
    <property type="entry name" value="Nucleoside diphosphate kinase-like domain"/>
    <property type="match status" value="1"/>
</dbReference>
<feature type="transmembrane region" description="Helical" evidence="4">
    <location>
        <begin position="42"/>
        <end position="71"/>
    </location>
</feature>
<evidence type="ECO:0000313" key="5">
    <source>
        <dbReference type="EMBL" id="RYQ79385.1"/>
    </source>
</evidence>
<dbReference type="AlphaFoldDB" id="A0A444WPE8"/>
<keyword evidence="4" id="KW-1133">Transmembrane helix</keyword>
<feature type="compositionally biased region" description="Low complexity" evidence="3">
    <location>
        <begin position="284"/>
        <end position="295"/>
    </location>
</feature>
<organism evidence="5 6">
    <name type="scientific">Arachis hypogaea</name>
    <name type="common">Peanut</name>
    <dbReference type="NCBI Taxonomy" id="3818"/>
    <lineage>
        <taxon>Eukaryota</taxon>
        <taxon>Viridiplantae</taxon>
        <taxon>Streptophyta</taxon>
        <taxon>Embryophyta</taxon>
        <taxon>Tracheophyta</taxon>
        <taxon>Spermatophyta</taxon>
        <taxon>Magnoliopsida</taxon>
        <taxon>eudicotyledons</taxon>
        <taxon>Gunneridae</taxon>
        <taxon>Pentapetalae</taxon>
        <taxon>rosids</taxon>
        <taxon>fabids</taxon>
        <taxon>Fabales</taxon>
        <taxon>Fabaceae</taxon>
        <taxon>Papilionoideae</taxon>
        <taxon>50 kb inversion clade</taxon>
        <taxon>dalbergioids sensu lato</taxon>
        <taxon>Dalbergieae</taxon>
        <taxon>Pterocarpus clade</taxon>
        <taxon>Arachis</taxon>
    </lineage>
</organism>
<reference evidence="5 6" key="1">
    <citation type="submission" date="2019-01" db="EMBL/GenBank/DDBJ databases">
        <title>Sequencing of cultivated peanut Arachis hypogaea provides insights into genome evolution and oil improvement.</title>
        <authorList>
            <person name="Chen X."/>
        </authorList>
    </citation>
    <scope>NUCLEOTIDE SEQUENCE [LARGE SCALE GENOMIC DNA]</scope>
    <source>
        <strain evidence="6">cv. Fuhuasheng</strain>
        <tissue evidence="5">Leaves</tissue>
    </source>
</reference>
<feature type="region of interest" description="Disordered" evidence="3">
    <location>
        <begin position="282"/>
        <end position="302"/>
    </location>
</feature>
<keyword evidence="4" id="KW-0812">Transmembrane</keyword>
<evidence type="ECO:0000256" key="2">
    <source>
        <dbReference type="ARBA" id="ARBA00000937"/>
    </source>
</evidence>
<dbReference type="SUPFAM" id="SSF54919">
    <property type="entry name" value="Nucleoside diphosphate kinase, NDK"/>
    <property type="match status" value="1"/>
</dbReference>
<comment type="catalytic activity">
    <reaction evidence="2">
        <text>a ribonucleoside 5'-diphosphate + ATP = a ribonucleoside 5'-triphosphate + ADP</text>
        <dbReference type="Rhea" id="RHEA:18113"/>
        <dbReference type="ChEBI" id="CHEBI:30616"/>
        <dbReference type="ChEBI" id="CHEBI:57930"/>
        <dbReference type="ChEBI" id="CHEBI:61557"/>
        <dbReference type="ChEBI" id="CHEBI:456216"/>
        <dbReference type="EC" id="2.7.4.6"/>
    </reaction>
</comment>
<keyword evidence="6" id="KW-1185">Reference proteome</keyword>
<dbReference type="EMBL" id="SDMP01000026">
    <property type="protein sequence ID" value="RYQ79385.1"/>
    <property type="molecule type" value="Genomic_DNA"/>
</dbReference>
<protein>
    <submittedName>
        <fullName evidence="5">Uncharacterized protein</fullName>
    </submittedName>
</protein>
<sequence length="302" mass="33192">MVWEGKGVVATGRKLIGATNPLASEPRTIHGGLASNVLSIDLAIHVSIFLLLLMLIELLLPVAVSITCWYLETDGTLWDGGWLLCQLLPYSESEFNSNHLKMVTGRRDRAKPLPFKMDSSGPLGFAGANEGNPRVRNKFIAPCYYMNKKLADNIVASGYYVVILDFFYGEPSDPQNTNRPSGIETISYFGPVSAANKFFSSNGFPCPSLQNPPDHFAKIINKDFEHVGKGLDQKIKKKRSVGAVGNRVMTGERDVKRYALPKANADSKMRFYETQGFRLKPLPGSSGINNSRGSSEPSTWGV</sequence>
<dbReference type="Proteomes" id="UP000289738">
    <property type="component" value="Unassembled WGS sequence"/>
</dbReference>
<evidence type="ECO:0000256" key="4">
    <source>
        <dbReference type="SAM" id="Phobius"/>
    </source>
</evidence>